<dbReference type="Pfam" id="PF00746">
    <property type="entry name" value="Gram_pos_anchor"/>
    <property type="match status" value="1"/>
</dbReference>
<organism evidence="16 17">
    <name type="scientific">Streptococcus henryi</name>
    <dbReference type="NCBI Taxonomy" id="439219"/>
    <lineage>
        <taxon>Bacteria</taxon>
        <taxon>Bacillati</taxon>
        <taxon>Bacillota</taxon>
        <taxon>Bacilli</taxon>
        <taxon>Lactobacillales</taxon>
        <taxon>Streptococcaceae</taxon>
        <taxon>Streptococcus</taxon>
    </lineage>
</organism>
<dbReference type="InterPro" id="IPR017853">
    <property type="entry name" value="GH"/>
</dbReference>
<dbReference type="InterPro" id="IPR014755">
    <property type="entry name" value="Cu-Rt/internalin_Ig-like"/>
</dbReference>
<keyword evidence="5" id="KW-0378">Hydrolase</keyword>
<dbReference type="NCBIfam" id="TIGR01168">
    <property type="entry name" value="YSIRK_signal"/>
    <property type="match status" value="1"/>
</dbReference>
<dbReference type="Pfam" id="PF18033">
    <property type="entry name" value="SpuA_C"/>
    <property type="match status" value="1"/>
</dbReference>
<keyword evidence="14" id="KW-0472">Membrane</keyword>
<comment type="similarity">
    <text evidence="1">Belongs to the glycosyl hydrolase 13 family.</text>
</comment>
<keyword evidence="14" id="KW-0812">Transmembrane</keyword>
<keyword evidence="17" id="KW-1185">Reference proteome</keyword>
<dbReference type="STRING" id="439219.SAMN02910293_01598"/>
<keyword evidence="7" id="KW-0572">Peptidoglycan-anchor</keyword>
<evidence type="ECO:0000256" key="12">
    <source>
        <dbReference type="ARBA" id="ARBA00031076"/>
    </source>
</evidence>
<keyword evidence="14" id="KW-1133">Transmembrane helix</keyword>
<evidence type="ECO:0000313" key="16">
    <source>
        <dbReference type="EMBL" id="SDB32245.1"/>
    </source>
</evidence>
<dbReference type="CDD" id="cd11341">
    <property type="entry name" value="AmyAc_Pullulanase_LD-like"/>
    <property type="match status" value="1"/>
</dbReference>
<evidence type="ECO:0000256" key="1">
    <source>
        <dbReference type="ARBA" id="ARBA00008061"/>
    </source>
</evidence>
<comment type="catalytic activity">
    <reaction evidence="9">
        <text>Hydrolysis of (1-&gt;6)-alpha-D-glucosidic linkages in pullulan, amylopectin and glycogen, and in the alpha- and beta-limit dextrins of amylopectin and glycogen.</text>
        <dbReference type="EC" id="3.2.1.41"/>
    </reaction>
</comment>
<dbReference type="EMBL" id="FMXP01000022">
    <property type="protein sequence ID" value="SDB32245.1"/>
    <property type="molecule type" value="Genomic_DNA"/>
</dbReference>
<evidence type="ECO:0000256" key="7">
    <source>
        <dbReference type="ARBA" id="ARBA00023088"/>
    </source>
</evidence>
<keyword evidence="8" id="KW-0326">Glycosidase</keyword>
<dbReference type="Gene3D" id="2.60.40.1180">
    <property type="entry name" value="Golgi alpha-mannosidase II"/>
    <property type="match status" value="1"/>
</dbReference>
<dbReference type="EC" id="3.2.1.41" evidence="10"/>
<evidence type="ECO:0000256" key="14">
    <source>
        <dbReference type="SAM" id="Phobius"/>
    </source>
</evidence>
<dbReference type="InterPro" id="IPR005323">
    <property type="entry name" value="CBM41_pullulanase"/>
</dbReference>
<evidence type="ECO:0000256" key="13">
    <source>
        <dbReference type="SAM" id="MobiDB-lite"/>
    </source>
</evidence>
<dbReference type="Pfam" id="PF04650">
    <property type="entry name" value="YSIRK_signal"/>
    <property type="match status" value="1"/>
</dbReference>
<evidence type="ECO:0000256" key="2">
    <source>
        <dbReference type="ARBA" id="ARBA00022512"/>
    </source>
</evidence>
<dbReference type="InterPro" id="IPR014756">
    <property type="entry name" value="Ig_E-set"/>
</dbReference>
<evidence type="ECO:0000256" key="9">
    <source>
        <dbReference type="ARBA" id="ARBA00023965"/>
    </source>
</evidence>
<dbReference type="PANTHER" id="PTHR43002">
    <property type="entry name" value="GLYCOGEN DEBRANCHING ENZYME"/>
    <property type="match status" value="1"/>
</dbReference>
<evidence type="ECO:0000256" key="8">
    <source>
        <dbReference type="ARBA" id="ARBA00023295"/>
    </source>
</evidence>
<dbReference type="RefSeq" id="WP_074486288.1">
    <property type="nucleotide sequence ID" value="NZ_FMXP01000022.1"/>
</dbReference>
<evidence type="ECO:0000256" key="4">
    <source>
        <dbReference type="ARBA" id="ARBA00022729"/>
    </source>
</evidence>
<keyword evidence="6" id="KW-0106">Calcium</keyword>
<feature type="domain" description="Gram-positive cocci surface proteins LPxTG" evidence="15">
    <location>
        <begin position="2228"/>
        <end position="2261"/>
    </location>
</feature>
<dbReference type="InterPro" id="IPR013780">
    <property type="entry name" value="Glyco_hydro_b"/>
</dbReference>
<dbReference type="InterPro" id="IPR013784">
    <property type="entry name" value="Carb-bd-like_fold"/>
</dbReference>
<dbReference type="InterPro" id="IPR004193">
    <property type="entry name" value="Glyco_hydro_13_N"/>
</dbReference>
<dbReference type="Pfam" id="PF02922">
    <property type="entry name" value="CBM_48"/>
    <property type="match status" value="1"/>
</dbReference>
<dbReference type="CDD" id="cd10315">
    <property type="entry name" value="CBM41_pullulanase"/>
    <property type="match status" value="4"/>
</dbReference>
<dbReference type="eggNOG" id="COG1523">
    <property type="taxonomic scope" value="Bacteria"/>
</dbReference>
<dbReference type="NCBIfam" id="TIGR02102">
    <property type="entry name" value="pullulan_Gpos"/>
    <property type="match status" value="1"/>
</dbReference>
<dbReference type="SUPFAM" id="SSF49452">
    <property type="entry name" value="Starch-binding domain-like"/>
    <property type="match status" value="4"/>
</dbReference>
<dbReference type="InterPro" id="IPR005877">
    <property type="entry name" value="YSIRK_signal_dom"/>
</dbReference>
<evidence type="ECO:0000256" key="10">
    <source>
        <dbReference type="ARBA" id="ARBA00024062"/>
    </source>
</evidence>
<dbReference type="Gene3D" id="2.60.40.1220">
    <property type="match status" value="1"/>
</dbReference>
<evidence type="ECO:0000313" key="17">
    <source>
        <dbReference type="Proteomes" id="UP000182508"/>
    </source>
</evidence>
<dbReference type="PROSITE" id="PS50847">
    <property type="entry name" value="GRAM_POS_ANCHORING"/>
    <property type="match status" value="1"/>
</dbReference>
<dbReference type="SMART" id="SM00642">
    <property type="entry name" value="Aamy"/>
    <property type="match status" value="2"/>
</dbReference>
<dbReference type="Proteomes" id="UP000182508">
    <property type="component" value="Unassembled WGS sequence"/>
</dbReference>
<dbReference type="eggNOG" id="COG0366">
    <property type="taxonomic scope" value="Bacteria"/>
</dbReference>
<feature type="compositionally biased region" description="Polar residues" evidence="13">
    <location>
        <begin position="2174"/>
        <end position="2187"/>
    </location>
</feature>
<evidence type="ECO:0000256" key="3">
    <source>
        <dbReference type="ARBA" id="ARBA00022525"/>
    </source>
</evidence>
<dbReference type="GO" id="GO:0030246">
    <property type="term" value="F:carbohydrate binding"/>
    <property type="evidence" value="ECO:0007669"/>
    <property type="project" value="InterPro"/>
</dbReference>
<feature type="region of interest" description="Disordered" evidence="13">
    <location>
        <begin position="2136"/>
        <end position="2214"/>
    </location>
</feature>
<name>A0A1G6CHI2_9STRE</name>
<evidence type="ECO:0000256" key="5">
    <source>
        <dbReference type="ARBA" id="ARBA00022801"/>
    </source>
</evidence>
<keyword evidence="4" id="KW-0732">Signal</keyword>
<sequence>MKKRGTLGDAQKKQYFGIRKLKVGVASVAIATALLFLVPGNVTVYADDADAAADIVQVESLQPLDSSSDVGQQDLTADASDNQVIDTQEDLLVQTPAQSEVVSVAENTDVKPADSNSVQDQVADATTIPENELQVESVNLASQTEASQSKSNQTIAEDTIRVHFEDINSDEVDQYGLWTWGEVAEPSDGNQWPSAAAPFSAENKDDYGHFIDVKQAESHGDIGYLLLKDGEKVVEGDQKIQPLTSEMNEVWVTKDFATYAYQPLADDSIIRINYKRDDDQYDGWGVWLWGDVAQSSATWPTDALDFSNVGAYGRYVDVPLSNLLDSKIGFLLVNQLDPEAPGNKTLDMNFSNRATHSQIFLRNDDDTVYTNPYYIATVEGQDFSKAEPGTHNVSVSASSYRDFNYNELGLIDVELSNPNNVEITRMEVDTSAIGGGVIQISTELNRVTITASSTVVAGDYTLPVRVYDVDNGYYDGSVSVHITERNKTENEKDWDEQVIYFMLTDRFYNGDTSNDNPYNQDYAGAVNQEGVYKGGDFKGVTEKLDYLKDLGVTSIWVTPIVENVPQNVSTDSGKEYYAYHGYWAEDFEKLNPHLGTLEDFHRLIDEAASRGINIIVDVVLNHAGYGAEDKFQGLVRTAEEDKAGDDEKGSLSNLPDFKTEEEAVREKLVAWQSDWLRKSTTAAGNSIYAFRVDTVKHVDDVTWQHFKNELALKDSDFHLVGESWGASYKDTKGDLGTGTMDSLLDFGFKETAKLLVNGRLKQASEEMGARNDALSSNYTLAQFLGSHDEDGFLYSIGGDVNKLKLAATALITSKGQPVIYYGEEIGQTGQNNWPYYDNRYEFDWDKTADNDLLTHYKKLLAFRNDNSELLSRGDYETLAVSDSQQWLIAKRDNGQDAAYIVYNLKDAQQELRLEVGDGESSLTDFYSGEVYLPSLAEDGKWYVDLATPSSSNGGTMLLKVSSGLISSAISLQAQEEKIQEGSIRIHFKALPEGEVSSLGLWLWDDVETPSDKVAGWPSGATSFSEARQDDYGYYLDVRLSQDQRSKLSFLINNTKGDNLTGDRSVELISQDMNEVWIDENFASHYYQPLAPGTLRINYYRSDGQYENLSLWLWGSADASITSQLGNWPDGVDFENIGKYGVYMDIPLSDLNELGFLLLDESKEGDAAKIQAENYIFKDLQNQTQIFLKDDDKTIYTNPYFTKTVRMTGAQQIAADKLLVFMTNIDDLDTASLSEEMQVTDTGGNQVVLSDLAVDTSRGQLILTGDFGQAQAPYTISFLGDQFTAKTNWQYTDSLYDYSGELGARVGKEGQVVDFTVWSPSADAVALVLYDKDNQDKVLGEVAMTKGDKGQWSTTLTADSSFALDDYRGYYYHYKITRGNQDVLVLDPYAKSLAAWNSELADSNPSYKVAKAAIVDSSAIGIQDLDFATIEGYQAREDAIIYEAHVRDFTSDVAIADELVNQFGTFAAFVEKLDYLQELGVTHIQLLPVMSYYYVNELANGQRLTDYDSSDTNYNWGYDPQSYFALTGMYSTDPSDPAKRIEEFKNLVNEIHKRGMGVILDVVYNHTAKVDLFEDLEPNYYHFMDASGTAKTSFGGGRLGTTHYMTRRLLVDSITYLVDTFKVDGFRFDMMGDHDAAAIQAAYDAAKALNPNIIMLGEGWVTYAGDDNMPEQAADQTWMSQTDSVASFSDDIRNNLKSGYPNEGQPAFITGGAKDLATIFSNIKAQPTNFEADDPGDVIQYIAAHDNLTLFDIIAQSIKKDPSVAENYEEIHRRLRLGNTIVLTSQGTIFLHSGQEYGRTKQFKDEAYKAPVSDDQVPNKSHLLVNEDGTPFEYPYFIHDSYDSTDAINHFDWAKATDSDAYPVSTQSQAYTKGLIALRRSTDAFSLKTKEEVDQKVQLLTIPGQHGIGQTDLVIAYQTQASNGDVYAVFINADSVEREFYLDDAYRALLNADVLVDGSSAGIVPIENPIGVTFSQDGLKLAPLTAIVLRLSTANQEPDEENQVSPERSLYHEASQVTVILAAGESDAIVGLQVSHMETNDSQTPAVLKGHDFDLFDITLVDKDGQKLDISKPARVIMPVDDGKTVAKVFYLPDNGPAQDLDFEELTESVDGQERRFVAFTAEHFSNYGLVYQVDEQTPTDEDSDDQTQSENEGPTSDPTPQEDPQDTPDTTTSNAGSEDTQSGNEEPTSVPEPQAGARGDRVSPSLTSVTAPKATLNEKVVSKTNQALPQTGEKSSLALAALGVTMVLGTTALAGKRKEDD</sequence>
<keyword evidence="3" id="KW-0964">Secreted</keyword>
<feature type="compositionally biased region" description="Acidic residues" evidence="13">
    <location>
        <begin position="2137"/>
        <end position="2147"/>
    </location>
</feature>
<dbReference type="InterPro" id="IPR019931">
    <property type="entry name" value="LPXTG_anchor"/>
</dbReference>
<dbReference type="CDD" id="cd02860">
    <property type="entry name" value="E_set_Pullulanase"/>
    <property type="match status" value="1"/>
</dbReference>
<dbReference type="SUPFAM" id="SSF51445">
    <property type="entry name" value="(Trans)glycosidases"/>
    <property type="match status" value="2"/>
</dbReference>
<dbReference type="Pfam" id="PF03714">
    <property type="entry name" value="PUD"/>
    <property type="match status" value="4"/>
</dbReference>
<proteinExistence type="inferred from homology"/>
<evidence type="ECO:0000256" key="11">
    <source>
        <dbReference type="ARBA" id="ARBA00029618"/>
    </source>
</evidence>
<feature type="transmembrane region" description="Helical" evidence="14">
    <location>
        <begin position="21"/>
        <end position="38"/>
    </location>
</feature>
<accession>A0A1G6CHI2</accession>
<evidence type="ECO:0000256" key="6">
    <source>
        <dbReference type="ARBA" id="ARBA00022837"/>
    </source>
</evidence>
<dbReference type="InterPro" id="IPR011838">
    <property type="entry name" value="Pullulan_Gpos"/>
</dbReference>
<dbReference type="GO" id="GO:0005975">
    <property type="term" value="P:carbohydrate metabolic process"/>
    <property type="evidence" value="ECO:0007669"/>
    <property type="project" value="InterPro"/>
</dbReference>
<evidence type="ECO:0000259" key="15">
    <source>
        <dbReference type="PROSITE" id="PS50847"/>
    </source>
</evidence>
<dbReference type="InterPro" id="IPR040806">
    <property type="entry name" value="SpuA_C"/>
</dbReference>
<dbReference type="InterPro" id="IPR013783">
    <property type="entry name" value="Ig-like_fold"/>
</dbReference>
<dbReference type="SUPFAM" id="SSF81296">
    <property type="entry name" value="E set domains"/>
    <property type="match status" value="1"/>
</dbReference>
<dbReference type="InterPro" id="IPR006047">
    <property type="entry name" value="GH13_cat_dom"/>
</dbReference>
<reference evidence="16 17" key="1">
    <citation type="submission" date="2016-10" db="EMBL/GenBank/DDBJ databases">
        <authorList>
            <person name="de Groot N.N."/>
        </authorList>
    </citation>
    <scope>NUCLEOTIDE SEQUENCE [LARGE SCALE GENOMIC DNA]</scope>
    <source>
        <strain evidence="16 17">A-4</strain>
    </source>
</reference>
<dbReference type="Pfam" id="PF00128">
    <property type="entry name" value="Alpha-amylase"/>
    <property type="match status" value="3"/>
</dbReference>
<dbReference type="NCBIfam" id="TIGR01167">
    <property type="entry name" value="LPXTG_anchor"/>
    <property type="match status" value="1"/>
</dbReference>
<protein>
    <recommendedName>
        <fullName evidence="10">pullulanase</fullName>
        <ecNumber evidence="10">3.2.1.41</ecNumber>
    </recommendedName>
    <alternativeName>
        <fullName evidence="11">Alpha-dextrin endo-1,6-alpha-glucosidase</fullName>
    </alternativeName>
    <alternativeName>
        <fullName evidence="12">Pullulan 6-glucanohydrolase</fullName>
    </alternativeName>
</protein>
<dbReference type="GO" id="GO:0051060">
    <property type="term" value="F:pullulanase activity"/>
    <property type="evidence" value="ECO:0007669"/>
    <property type="project" value="UniProtKB-EC"/>
</dbReference>
<gene>
    <name evidence="16" type="ORF">SAMN02910293_01598</name>
</gene>
<dbReference type="Gene3D" id="2.60.40.10">
    <property type="entry name" value="Immunoglobulins"/>
    <property type="match status" value="1"/>
</dbReference>
<dbReference type="Gene3D" id="2.60.40.1110">
    <property type="match status" value="4"/>
</dbReference>
<dbReference type="Gene3D" id="3.20.20.80">
    <property type="entry name" value="Glycosidases"/>
    <property type="match status" value="2"/>
</dbReference>
<keyword evidence="2" id="KW-0134">Cell wall</keyword>